<name>A0A0C3JAP3_PISTI</name>
<dbReference type="HOGENOM" id="CLU_2741045_0_0_1"/>
<dbReference type="AlphaFoldDB" id="A0A0C3JAP3"/>
<reference evidence="2" key="2">
    <citation type="submission" date="2015-01" db="EMBL/GenBank/DDBJ databases">
        <title>Evolutionary Origins and Diversification of the Mycorrhizal Mutualists.</title>
        <authorList>
            <consortium name="DOE Joint Genome Institute"/>
            <consortium name="Mycorrhizal Genomics Consortium"/>
            <person name="Kohler A."/>
            <person name="Kuo A."/>
            <person name="Nagy L.G."/>
            <person name="Floudas D."/>
            <person name="Copeland A."/>
            <person name="Barry K.W."/>
            <person name="Cichocki N."/>
            <person name="Veneault-Fourrey C."/>
            <person name="LaButti K."/>
            <person name="Lindquist E.A."/>
            <person name="Lipzen A."/>
            <person name="Lundell T."/>
            <person name="Morin E."/>
            <person name="Murat C."/>
            <person name="Riley R."/>
            <person name="Ohm R."/>
            <person name="Sun H."/>
            <person name="Tunlid A."/>
            <person name="Henrissat B."/>
            <person name="Grigoriev I.V."/>
            <person name="Hibbett D.S."/>
            <person name="Martin F."/>
        </authorList>
    </citation>
    <scope>NUCLEOTIDE SEQUENCE [LARGE SCALE GENOMIC DNA]</scope>
    <source>
        <strain evidence="2">Marx 270</strain>
    </source>
</reference>
<accession>A0A0C3JAP3</accession>
<dbReference type="EMBL" id="KN832087">
    <property type="protein sequence ID" value="KIN94746.1"/>
    <property type="molecule type" value="Genomic_DNA"/>
</dbReference>
<proteinExistence type="predicted"/>
<evidence type="ECO:0000313" key="1">
    <source>
        <dbReference type="EMBL" id="KIN94746.1"/>
    </source>
</evidence>
<dbReference type="Proteomes" id="UP000054217">
    <property type="component" value="Unassembled WGS sequence"/>
</dbReference>
<organism evidence="1 2">
    <name type="scientific">Pisolithus tinctorius Marx 270</name>
    <dbReference type="NCBI Taxonomy" id="870435"/>
    <lineage>
        <taxon>Eukaryota</taxon>
        <taxon>Fungi</taxon>
        <taxon>Dikarya</taxon>
        <taxon>Basidiomycota</taxon>
        <taxon>Agaricomycotina</taxon>
        <taxon>Agaricomycetes</taxon>
        <taxon>Agaricomycetidae</taxon>
        <taxon>Boletales</taxon>
        <taxon>Sclerodermatineae</taxon>
        <taxon>Pisolithaceae</taxon>
        <taxon>Pisolithus</taxon>
    </lineage>
</organism>
<gene>
    <name evidence="1" type="ORF">M404DRAFT_372399</name>
</gene>
<keyword evidence="2" id="KW-1185">Reference proteome</keyword>
<sequence length="71" mass="7765">MYIQLLLQHATRSVIPSNIPHVMTTSSLQILIPVKGAEKLICDAAARTVTINFSLGTVNIPIHLECVWVPS</sequence>
<protein>
    <submittedName>
        <fullName evidence="1">Uncharacterized protein</fullName>
    </submittedName>
</protein>
<dbReference type="InParanoid" id="A0A0C3JAP3"/>
<reference evidence="1 2" key="1">
    <citation type="submission" date="2014-04" db="EMBL/GenBank/DDBJ databases">
        <authorList>
            <consortium name="DOE Joint Genome Institute"/>
            <person name="Kuo A."/>
            <person name="Kohler A."/>
            <person name="Costa M.D."/>
            <person name="Nagy L.G."/>
            <person name="Floudas D."/>
            <person name="Copeland A."/>
            <person name="Barry K.W."/>
            <person name="Cichocki N."/>
            <person name="Veneault-Fourrey C."/>
            <person name="LaButti K."/>
            <person name="Lindquist E.A."/>
            <person name="Lipzen A."/>
            <person name="Lundell T."/>
            <person name="Morin E."/>
            <person name="Murat C."/>
            <person name="Sun H."/>
            <person name="Tunlid A."/>
            <person name="Henrissat B."/>
            <person name="Grigoriev I.V."/>
            <person name="Hibbett D.S."/>
            <person name="Martin F."/>
            <person name="Nordberg H.P."/>
            <person name="Cantor M.N."/>
            <person name="Hua S.X."/>
        </authorList>
    </citation>
    <scope>NUCLEOTIDE SEQUENCE [LARGE SCALE GENOMIC DNA]</scope>
    <source>
        <strain evidence="1 2">Marx 270</strain>
    </source>
</reference>
<evidence type="ECO:0000313" key="2">
    <source>
        <dbReference type="Proteomes" id="UP000054217"/>
    </source>
</evidence>